<dbReference type="InterPro" id="IPR003593">
    <property type="entry name" value="AAA+_ATPase"/>
</dbReference>
<evidence type="ECO:0000256" key="3">
    <source>
        <dbReference type="ARBA" id="ARBA00023015"/>
    </source>
</evidence>
<gene>
    <name evidence="7" type="ORF">KQY15_01955</name>
</gene>
<dbReference type="InterPro" id="IPR058031">
    <property type="entry name" value="AAA_lid_NorR"/>
</dbReference>
<dbReference type="PROSITE" id="PS00676">
    <property type="entry name" value="SIGMA54_INTERACT_2"/>
    <property type="match status" value="1"/>
</dbReference>
<protein>
    <submittedName>
        <fullName evidence="7">Sigma-54-dependent Fis family transcriptional regulator</fullName>
    </submittedName>
</protein>
<dbReference type="PROSITE" id="PS00675">
    <property type="entry name" value="SIGMA54_INTERACT_1"/>
    <property type="match status" value="1"/>
</dbReference>
<dbReference type="InterPro" id="IPR002078">
    <property type="entry name" value="Sigma_54_int"/>
</dbReference>
<sequence>MAANPPLYIVDSQQRRAERLATVLSFINEPHQIVNDEILPQQLSPDVPAVVLLGAIGTNEHAELLVRFPRCAFLLIGEPLTPILQYPNAVGLLTEPFSYNTLTQLLRDCQQYHRLLPGQRHSETTVKFDGMVGQTEPMQKVRFLIQQVAKTDANVLVLGQSGTGKEVVARNIHLLSNRAAGPFVPINCGAIPAELLESELFGHEKGAFTGAISTRKGRFELAQGGTLFLDEIGDMPQPMQVKLLRVLQERIFERVGGSQTIKADVRIIAATHRNLEHMITEGQFREDLFYRLNVFPIETPALSERCDDLPLLIQELLNRQAAAHQGRIRFTERALESLKLHSWPGNVRELANLLERMLIMYPDQVVDVAELPNKYCYLDVESYQPQYPEALLERDMLNDLFAATADDHEEEISGGSATGENLPALNDIPADGFDLKEYLAQLEIQLISNALQQHDYVVARAAEVLGLRRTTLVEKMRKYSLGRDE</sequence>
<keyword evidence="8" id="KW-1185">Reference proteome</keyword>
<dbReference type="InterPro" id="IPR025662">
    <property type="entry name" value="Sigma_54_int_dom_ATP-bd_1"/>
</dbReference>
<dbReference type="CDD" id="cd00009">
    <property type="entry name" value="AAA"/>
    <property type="match status" value="1"/>
</dbReference>
<keyword evidence="2" id="KW-0067">ATP-binding</keyword>
<dbReference type="Pfam" id="PF02954">
    <property type="entry name" value="HTH_8"/>
    <property type="match status" value="1"/>
</dbReference>
<dbReference type="InterPro" id="IPR002197">
    <property type="entry name" value="HTH_Fis"/>
</dbReference>
<keyword evidence="1" id="KW-0547">Nucleotide-binding</keyword>
<dbReference type="PROSITE" id="PS50045">
    <property type="entry name" value="SIGMA54_INTERACT_4"/>
    <property type="match status" value="1"/>
</dbReference>
<dbReference type="PROSITE" id="PS00688">
    <property type="entry name" value="SIGMA54_INTERACT_3"/>
    <property type="match status" value="1"/>
</dbReference>
<feature type="domain" description="Sigma-54 factor interaction" evidence="6">
    <location>
        <begin position="131"/>
        <end position="359"/>
    </location>
</feature>
<keyword evidence="5" id="KW-0804">Transcription</keyword>
<dbReference type="InterPro" id="IPR025943">
    <property type="entry name" value="Sigma_54_int_dom_ATP-bd_2"/>
</dbReference>
<dbReference type="RefSeq" id="WP_217666708.1">
    <property type="nucleotide sequence ID" value="NZ_JAHRID010000001.1"/>
</dbReference>
<dbReference type="PANTHER" id="PTHR32071:SF117">
    <property type="entry name" value="PTS-DEPENDENT DIHYDROXYACETONE KINASE OPERON REGULATORY PROTEIN-RELATED"/>
    <property type="match status" value="1"/>
</dbReference>
<dbReference type="Pfam" id="PF00158">
    <property type="entry name" value="Sigma54_activat"/>
    <property type="match status" value="1"/>
</dbReference>
<evidence type="ECO:0000259" key="6">
    <source>
        <dbReference type="PROSITE" id="PS50045"/>
    </source>
</evidence>
<evidence type="ECO:0000256" key="4">
    <source>
        <dbReference type="ARBA" id="ARBA00023125"/>
    </source>
</evidence>
<dbReference type="EMBL" id="JAHRID010000001">
    <property type="protein sequence ID" value="MBV2127861.1"/>
    <property type="molecule type" value="Genomic_DNA"/>
</dbReference>
<proteinExistence type="predicted"/>
<organism evidence="7 8">
    <name type="scientific">Arsukibacterium indicum</name>
    <dbReference type="NCBI Taxonomy" id="2848612"/>
    <lineage>
        <taxon>Bacteria</taxon>
        <taxon>Pseudomonadati</taxon>
        <taxon>Pseudomonadota</taxon>
        <taxon>Gammaproteobacteria</taxon>
        <taxon>Chromatiales</taxon>
        <taxon>Chromatiaceae</taxon>
        <taxon>Arsukibacterium</taxon>
    </lineage>
</organism>
<evidence type="ECO:0000256" key="5">
    <source>
        <dbReference type="ARBA" id="ARBA00023163"/>
    </source>
</evidence>
<dbReference type="PANTHER" id="PTHR32071">
    <property type="entry name" value="TRANSCRIPTIONAL REGULATORY PROTEIN"/>
    <property type="match status" value="1"/>
</dbReference>
<dbReference type="Proteomes" id="UP000704611">
    <property type="component" value="Unassembled WGS sequence"/>
</dbReference>
<evidence type="ECO:0000256" key="1">
    <source>
        <dbReference type="ARBA" id="ARBA00022741"/>
    </source>
</evidence>
<dbReference type="Pfam" id="PF25601">
    <property type="entry name" value="AAA_lid_14"/>
    <property type="match status" value="1"/>
</dbReference>
<reference evidence="7 8" key="1">
    <citation type="submission" date="2021-06" db="EMBL/GenBank/DDBJ databases">
        <title>Rheinheimera indica sp. nov., isolated from deep-sea sediment.</title>
        <authorList>
            <person name="Wang Z."/>
            <person name="Zhang X.-Y."/>
        </authorList>
    </citation>
    <scope>NUCLEOTIDE SEQUENCE [LARGE SCALE GENOMIC DNA]</scope>
    <source>
        <strain evidence="7 8">SM2107</strain>
    </source>
</reference>
<accession>A0ABS6MGB1</accession>
<dbReference type="InterPro" id="IPR010518">
    <property type="entry name" value="FleQ"/>
</dbReference>
<evidence type="ECO:0000313" key="8">
    <source>
        <dbReference type="Proteomes" id="UP000704611"/>
    </source>
</evidence>
<name>A0ABS6MGB1_9GAMM</name>
<keyword evidence="4" id="KW-0238">DNA-binding</keyword>
<keyword evidence="3" id="KW-0805">Transcription regulation</keyword>
<comment type="caution">
    <text evidence="7">The sequence shown here is derived from an EMBL/GenBank/DDBJ whole genome shotgun (WGS) entry which is preliminary data.</text>
</comment>
<dbReference type="InterPro" id="IPR025944">
    <property type="entry name" value="Sigma_54_int_dom_CS"/>
</dbReference>
<dbReference type="SMART" id="SM00382">
    <property type="entry name" value="AAA"/>
    <property type="match status" value="1"/>
</dbReference>
<evidence type="ECO:0000256" key="2">
    <source>
        <dbReference type="ARBA" id="ARBA00022840"/>
    </source>
</evidence>
<dbReference type="Pfam" id="PF06490">
    <property type="entry name" value="FleQ"/>
    <property type="match status" value="1"/>
</dbReference>
<evidence type="ECO:0000313" key="7">
    <source>
        <dbReference type="EMBL" id="MBV2127861.1"/>
    </source>
</evidence>